<organism evidence="1">
    <name type="scientific">Arundo donax</name>
    <name type="common">Giant reed</name>
    <name type="synonym">Donax arundinaceus</name>
    <dbReference type="NCBI Taxonomy" id="35708"/>
    <lineage>
        <taxon>Eukaryota</taxon>
        <taxon>Viridiplantae</taxon>
        <taxon>Streptophyta</taxon>
        <taxon>Embryophyta</taxon>
        <taxon>Tracheophyta</taxon>
        <taxon>Spermatophyta</taxon>
        <taxon>Magnoliopsida</taxon>
        <taxon>Liliopsida</taxon>
        <taxon>Poales</taxon>
        <taxon>Poaceae</taxon>
        <taxon>PACMAD clade</taxon>
        <taxon>Arundinoideae</taxon>
        <taxon>Arundineae</taxon>
        <taxon>Arundo</taxon>
    </lineage>
</organism>
<name>A0A0A8YAY5_ARUDO</name>
<dbReference type="EMBL" id="GBRH01277293">
    <property type="protein sequence ID" value="JAD20602.1"/>
    <property type="molecule type" value="Transcribed_RNA"/>
</dbReference>
<accession>A0A0A8YAY5</accession>
<protein>
    <submittedName>
        <fullName evidence="1">Uncharacterized protein</fullName>
    </submittedName>
</protein>
<proteinExistence type="predicted"/>
<evidence type="ECO:0000313" key="1">
    <source>
        <dbReference type="EMBL" id="JAD20602.1"/>
    </source>
</evidence>
<reference evidence="1" key="2">
    <citation type="journal article" date="2015" name="Data Brief">
        <title>Shoot transcriptome of the giant reed, Arundo donax.</title>
        <authorList>
            <person name="Barrero R.A."/>
            <person name="Guerrero F.D."/>
            <person name="Moolhuijzen P."/>
            <person name="Goolsby J.A."/>
            <person name="Tidwell J."/>
            <person name="Bellgard S.E."/>
            <person name="Bellgard M.I."/>
        </authorList>
    </citation>
    <scope>NUCLEOTIDE SEQUENCE</scope>
    <source>
        <tissue evidence="1">Shoot tissue taken approximately 20 cm above the soil surface</tissue>
    </source>
</reference>
<dbReference type="AlphaFoldDB" id="A0A0A8YAY5"/>
<sequence length="23" mass="2843">MKVEVLLVSISFSYYIHLNKRFR</sequence>
<reference evidence="1" key="1">
    <citation type="submission" date="2014-09" db="EMBL/GenBank/DDBJ databases">
        <authorList>
            <person name="Magalhaes I.L.F."/>
            <person name="Oliveira U."/>
            <person name="Santos F.R."/>
            <person name="Vidigal T.H.D.A."/>
            <person name="Brescovit A.D."/>
            <person name="Santos A.J."/>
        </authorList>
    </citation>
    <scope>NUCLEOTIDE SEQUENCE</scope>
    <source>
        <tissue evidence="1">Shoot tissue taken approximately 20 cm above the soil surface</tissue>
    </source>
</reference>